<sequence>MPVLSSASRTEDVGVRLGAGFLGVVLIAVNLRVGFVTVGPLLGEISGDLGLTAGQAGLLTGLPLAMFALFSPVAPALAARAGLDRALWLSLLLLTAGILGRSAPAEAAVWLGTAAIGVGIAFLNVLLPSLVKREFPQRVSQVTGLYSAIQSAAAAAGSALVVPVAAASPAGWRLALGVWAGVGLIALAVLAPWLRRAPEAPVRRPARAVPARSPWGSALGWQVTGFMGLQSVAFYVFMAWLPSIERSHGVPAAAAGAHMGLFLMSGVLASLATGALMERFADQRPVAVGAAVLAAVAYTGLALAPGLMLLWVLVGAVSCGALIVIALSLFSLRSSDPAQAAALSGMAQSVGYALAALAPGAVGALYDLTGSWRGPLLLVAAAMAGLCVTAWFAGRDRVLDGRR</sequence>
<feature type="transmembrane region" description="Helical" evidence="5">
    <location>
        <begin position="342"/>
        <end position="366"/>
    </location>
</feature>
<evidence type="ECO:0000256" key="3">
    <source>
        <dbReference type="ARBA" id="ARBA00022989"/>
    </source>
</evidence>
<dbReference type="AlphaFoldDB" id="A0A0U3HUI0"/>
<accession>A0A0U3HUI0</accession>
<evidence type="ECO:0000256" key="4">
    <source>
        <dbReference type="ARBA" id="ARBA00023136"/>
    </source>
</evidence>
<feature type="domain" description="Major facilitator superfamily (MFS) profile" evidence="6">
    <location>
        <begin position="16"/>
        <end position="397"/>
    </location>
</feature>
<feature type="transmembrane region" description="Helical" evidence="5">
    <location>
        <begin position="172"/>
        <end position="194"/>
    </location>
</feature>
<feature type="transmembrane region" description="Helical" evidence="5">
    <location>
        <begin position="143"/>
        <end position="166"/>
    </location>
</feature>
<dbReference type="GO" id="GO:0022857">
    <property type="term" value="F:transmembrane transporter activity"/>
    <property type="evidence" value="ECO:0007669"/>
    <property type="project" value="InterPro"/>
</dbReference>
<dbReference type="PANTHER" id="PTHR23523">
    <property type="match status" value="1"/>
</dbReference>
<feature type="transmembrane region" description="Helical" evidence="5">
    <location>
        <begin position="310"/>
        <end position="330"/>
    </location>
</feature>
<keyword evidence="2 5" id="KW-0812">Transmembrane</keyword>
<dbReference type="KEGG" id="kfv:AS188_03385"/>
<feature type="transmembrane region" description="Helical" evidence="5">
    <location>
        <begin position="252"/>
        <end position="274"/>
    </location>
</feature>
<evidence type="ECO:0000256" key="5">
    <source>
        <dbReference type="SAM" id="Phobius"/>
    </source>
</evidence>
<evidence type="ECO:0000313" key="7">
    <source>
        <dbReference type="EMBL" id="ALU38944.1"/>
    </source>
</evidence>
<dbReference type="PROSITE" id="PS50850">
    <property type="entry name" value="MFS"/>
    <property type="match status" value="1"/>
</dbReference>
<dbReference type="EMBL" id="CP013254">
    <property type="protein sequence ID" value="ALU38944.1"/>
    <property type="molecule type" value="Genomic_DNA"/>
</dbReference>
<evidence type="ECO:0000259" key="6">
    <source>
        <dbReference type="PROSITE" id="PS50850"/>
    </source>
</evidence>
<dbReference type="SUPFAM" id="SSF103473">
    <property type="entry name" value="MFS general substrate transporter"/>
    <property type="match status" value="1"/>
</dbReference>
<comment type="subcellular location">
    <subcellularLocation>
        <location evidence="1">Cell membrane</location>
        <topology evidence="1">Multi-pass membrane protein</topology>
    </subcellularLocation>
</comment>
<name>A0A0U3HUI0_9MICC</name>
<evidence type="ECO:0000256" key="1">
    <source>
        <dbReference type="ARBA" id="ARBA00004651"/>
    </source>
</evidence>
<feature type="transmembrane region" description="Helical" evidence="5">
    <location>
        <begin position="21"/>
        <end position="42"/>
    </location>
</feature>
<dbReference type="InterPro" id="IPR036259">
    <property type="entry name" value="MFS_trans_sf"/>
</dbReference>
<dbReference type="Proteomes" id="UP000057181">
    <property type="component" value="Chromosome"/>
</dbReference>
<feature type="transmembrane region" description="Helical" evidence="5">
    <location>
        <begin position="372"/>
        <end position="393"/>
    </location>
</feature>
<keyword evidence="3 5" id="KW-1133">Transmembrane helix</keyword>
<feature type="transmembrane region" description="Helical" evidence="5">
    <location>
        <begin position="215"/>
        <end position="240"/>
    </location>
</feature>
<organism evidence="7 8">
    <name type="scientific">Kocuria flava</name>
    <dbReference type="NCBI Taxonomy" id="446860"/>
    <lineage>
        <taxon>Bacteria</taxon>
        <taxon>Bacillati</taxon>
        <taxon>Actinomycetota</taxon>
        <taxon>Actinomycetes</taxon>
        <taxon>Micrococcales</taxon>
        <taxon>Micrococcaceae</taxon>
        <taxon>Kocuria</taxon>
    </lineage>
</organism>
<protein>
    <submittedName>
        <fullName evidence="7">MFS transporter</fullName>
    </submittedName>
</protein>
<dbReference type="GO" id="GO:0005886">
    <property type="term" value="C:plasma membrane"/>
    <property type="evidence" value="ECO:0007669"/>
    <property type="project" value="UniProtKB-SubCell"/>
</dbReference>
<dbReference type="InterPro" id="IPR052524">
    <property type="entry name" value="MFS_Cyanate_Porter"/>
</dbReference>
<feature type="transmembrane region" description="Helical" evidence="5">
    <location>
        <begin position="54"/>
        <end position="74"/>
    </location>
</feature>
<dbReference type="Pfam" id="PF07690">
    <property type="entry name" value="MFS_1"/>
    <property type="match status" value="1"/>
</dbReference>
<dbReference type="Gene3D" id="1.20.1250.20">
    <property type="entry name" value="MFS general substrate transporter like domains"/>
    <property type="match status" value="2"/>
</dbReference>
<feature type="transmembrane region" description="Helical" evidence="5">
    <location>
        <begin position="286"/>
        <end position="304"/>
    </location>
</feature>
<gene>
    <name evidence="7" type="ORF">AS188_03385</name>
</gene>
<evidence type="ECO:0000256" key="2">
    <source>
        <dbReference type="ARBA" id="ARBA00022692"/>
    </source>
</evidence>
<keyword evidence="4 5" id="KW-0472">Membrane</keyword>
<dbReference type="PANTHER" id="PTHR23523:SF2">
    <property type="entry name" value="2-NITROIMIDAZOLE TRANSPORTER"/>
    <property type="match status" value="1"/>
</dbReference>
<proteinExistence type="predicted"/>
<dbReference type="InterPro" id="IPR020846">
    <property type="entry name" value="MFS_dom"/>
</dbReference>
<feature type="transmembrane region" description="Helical" evidence="5">
    <location>
        <begin position="86"/>
        <end position="103"/>
    </location>
</feature>
<feature type="transmembrane region" description="Helical" evidence="5">
    <location>
        <begin position="109"/>
        <end position="131"/>
    </location>
</feature>
<evidence type="ECO:0000313" key="8">
    <source>
        <dbReference type="Proteomes" id="UP000057181"/>
    </source>
</evidence>
<dbReference type="STRING" id="446860.AS188_03385"/>
<dbReference type="OrthoDB" id="5317164at2"/>
<dbReference type="InterPro" id="IPR011701">
    <property type="entry name" value="MFS"/>
</dbReference>
<reference evidence="7 8" key="1">
    <citation type="submission" date="2015-11" db="EMBL/GenBank/DDBJ databases">
        <title>Complete Genome Sequence of Kocuria flava strain HO-9041.</title>
        <authorList>
            <person name="Zhou M."/>
            <person name="Dai J."/>
        </authorList>
    </citation>
    <scope>NUCLEOTIDE SEQUENCE [LARGE SCALE GENOMIC DNA]</scope>
    <source>
        <strain evidence="7 8">HO-9041</strain>
    </source>
</reference>